<dbReference type="PANTHER" id="PTHR31422:SF1">
    <property type="entry name" value="GTD-BINDING DOMAIN-CONTAINING PROTEIN"/>
    <property type="match status" value="1"/>
</dbReference>
<organism evidence="8 9">
    <name type="scientific">Juglans regia</name>
    <name type="common">English walnut</name>
    <dbReference type="NCBI Taxonomy" id="51240"/>
    <lineage>
        <taxon>Eukaryota</taxon>
        <taxon>Viridiplantae</taxon>
        <taxon>Streptophyta</taxon>
        <taxon>Embryophyta</taxon>
        <taxon>Tracheophyta</taxon>
        <taxon>Spermatophyta</taxon>
        <taxon>Magnoliopsida</taxon>
        <taxon>eudicotyledons</taxon>
        <taxon>Gunneridae</taxon>
        <taxon>Pentapetalae</taxon>
        <taxon>rosids</taxon>
        <taxon>fabids</taxon>
        <taxon>Fagales</taxon>
        <taxon>Juglandaceae</taxon>
        <taxon>Juglans</taxon>
    </lineage>
</organism>
<dbReference type="PROSITE" id="PS51775">
    <property type="entry name" value="GTD_BINDING"/>
    <property type="match status" value="1"/>
</dbReference>
<proteinExistence type="predicted"/>
<dbReference type="Pfam" id="PF04576">
    <property type="entry name" value="Zein-binding"/>
    <property type="match status" value="1"/>
</dbReference>
<feature type="coiled-coil region" evidence="5">
    <location>
        <begin position="14"/>
        <end position="72"/>
    </location>
</feature>
<evidence type="ECO:0000313" key="10">
    <source>
        <dbReference type="RefSeq" id="XP_018813202.1"/>
    </source>
</evidence>
<sequence length="468" mass="53246">MCSAMSETEVTALKDTLQAQQKLLQKLYIELDQEREASSTAASEALSMILRLQEEKAAVQMEASQYKRLAEEKMSYAENSLSVFEDLMHNKEMEIASLEFQVQAYRWKLLSMGCGDLGAYESRFPENLFLQMNDSCKVETGVDSIVRRWNSLPSIQPKDSHKKENNLERERSGIPMSDLVPKIVKQNADQEINVQNLDLEKRAGHFTSGTFDLYLEQIRTLDEQVKEISDCKVSGKPNSASLKSENPQESIGKICDQTCGESVTNQDQVKLHEHVLERETIVSSSCSSNVQDIFEVPQNNGNCKALEKPKKEQSKPILEGENRLGKPDLVAGDTFQLNMKEAKKIVLCANNDNKLCKARNEVGVACNMAFIDPRTGVSESQANFQQLSQRIEQLERERICFRQEISEAGDKELKFLKEIREQLNMIQTELKSWRTTPIKTRSSRSKKSPPQDQQSLHSITEAMLYFWI</sequence>
<dbReference type="KEGG" id="jre:108985377"/>
<dbReference type="RefSeq" id="XP_018813202.1">
    <property type="nucleotide sequence ID" value="XM_018957657.2"/>
</dbReference>
<feature type="domain" description="GTD-binding" evidence="7">
    <location>
        <begin position="8"/>
        <end position="106"/>
    </location>
</feature>
<dbReference type="OrthoDB" id="1105498at2759"/>
<keyword evidence="8" id="KW-1185">Reference proteome</keyword>
<keyword evidence="4" id="KW-0472">Membrane</keyword>
<dbReference type="Proteomes" id="UP000235220">
    <property type="component" value="Chromosome 6"/>
</dbReference>
<keyword evidence="5" id="KW-0175">Coiled coil</keyword>
<feature type="region of interest" description="Disordered" evidence="6">
    <location>
        <begin position="434"/>
        <end position="455"/>
    </location>
</feature>
<reference evidence="9 10" key="1">
    <citation type="submission" date="2025-04" db="UniProtKB">
        <authorList>
            <consortium name="RefSeq"/>
        </authorList>
    </citation>
    <scope>IDENTIFICATION</scope>
    <source>
        <tissue evidence="9 10">Leaves</tissue>
    </source>
</reference>
<protein>
    <submittedName>
        <fullName evidence="9 10">Uncharacterized protein LOC108985377</fullName>
    </submittedName>
</protein>
<accession>A0A2I4E1C7</accession>
<dbReference type="RefSeq" id="XP_018813201.1">
    <property type="nucleotide sequence ID" value="XM_018957656.2"/>
</dbReference>
<dbReference type="GO" id="GO:0016020">
    <property type="term" value="C:membrane"/>
    <property type="evidence" value="ECO:0007669"/>
    <property type="project" value="UniProtKB-SubCell"/>
</dbReference>
<dbReference type="GO" id="GO:0080115">
    <property type="term" value="F:myosin XI tail binding"/>
    <property type="evidence" value="ECO:0007669"/>
    <property type="project" value="UniProtKB-ARBA"/>
</dbReference>
<evidence type="ECO:0000256" key="6">
    <source>
        <dbReference type="SAM" id="MobiDB-lite"/>
    </source>
</evidence>
<comment type="subcellular location">
    <subcellularLocation>
        <location evidence="1">Membrane</location>
    </subcellularLocation>
</comment>
<name>A0A2I4E1C7_JUGRE</name>
<evidence type="ECO:0000313" key="9">
    <source>
        <dbReference type="RefSeq" id="XP_018813201.1"/>
    </source>
</evidence>
<dbReference type="InterPro" id="IPR007656">
    <property type="entry name" value="GTD-bd"/>
</dbReference>
<evidence type="ECO:0000256" key="3">
    <source>
        <dbReference type="ARBA" id="ARBA00022989"/>
    </source>
</evidence>
<gene>
    <name evidence="9 10" type="primary">LOC108985377</name>
</gene>
<keyword evidence="2" id="KW-0812">Transmembrane</keyword>
<evidence type="ECO:0000256" key="1">
    <source>
        <dbReference type="ARBA" id="ARBA00004370"/>
    </source>
</evidence>
<dbReference type="GeneID" id="108985377"/>
<dbReference type="AlphaFoldDB" id="A0A2I4E1C7"/>
<evidence type="ECO:0000313" key="8">
    <source>
        <dbReference type="Proteomes" id="UP000235220"/>
    </source>
</evidence>
<dbReference type="Gramene" id="Jr06_18250_p1">
    <property type="protein sequence ID" value="cds.Jr06_18250_p1"/>
    <property type="gene ID" value="Jr06_18250"/>
</dbReference>
<dbReference type="STRING" id="51240.A0A2I4E1C7"/>
<keyword evidence="3" id="KW-1133">Transmembrane helix</keyword>
<evidence type="ECO:0000256" key="4">
    <source>
        <dbReference type="ARBA" id="ARBA00023136"/>
    </source>
</evidence>
<evidence type="ECO:0000256" key="5">
    <source>
        <dbReference type="SAM" id="Coils"/>
    </source>
</evidence>
<dbReference type="PANTHER" id="PTHR31422">
    <property type="entry name" value="BNAANNG28530D PROTEIN"/>
    <property type="match status" value="1"/>
</dbReference>
<evidence type="ECO:0000256" key="2">
    <source>
        <dbReference type="ARBA" id="ARBA00022692"/>
    </source>
</evidence>
<evidence type="ECO:0000259" key="7">
    <source>
        <dbReference type="PROSITE" id="PS51775"/>
    </source>
</evidence>